<sequence length="98" mass="10981">MAESDDEDSSTLTQNPANKSRSEAVETMSKTEAEDFIKTAITIQADALKFIDGIPSRTFSKENRNSFRENMINFMSLVARQNAVLQLFMGSCTKKTSY</sequence>
<dbReference type="Proteomes" id="UP000499080">
    <property type="component" value="Unassembled WGS sequence"/>
</dbReference>
<comment type="caution">
    <text evidence="2">The sequence shown here is derived from an EMBL/GenBank/DDBJ whole genome shotgun (WGS) entry which is preliminary data.</text>
</comment>
<feature type="compositionally biased region" description="Polar residues" evidence="1">
    <location>
        <begin position="10"/>
        <end position="19"/>
    </location>
</feature>
<organism evidence="2 3">
    <name type="scientific">Araneus ventricosus</name>
    <name type="common">Orbweaver spider</name>
    <name type="synonym">Epeira ventricosa</name>
    <dbReference type="NCBI Taxonomy" id="182803"/>
    <lineage>
        <taxon>Eukaryota</taxon>
        <taxon>Metazoa</taxon>
        <taxon>Ecdysozoa</taxon>
        <taxon>Arthropoda</taxon>
        <taxon>Chelicerata</taxon>
        <taxon>Arachnida</taxon>
        <taxon>Araneae</taxon>
        <taxon>Araneomorphae</taxon>
        <taxon>Entelegynae</taxon>
        <taxon>Araneoidea</taxon>
        <taxon>Araneidae</taxon>
        <taxon>Araneus</taxon>
    </lineage>
</organism>
<accession>A0A4Y2IAE9</accession>
<gene>
    <name evidence="2" type="ORF">AVEN_274838_1</name>
</gene>
<reference evidence="2 3" key="1">
    <citation type="journal article" date="2019" name="Sci. Rep.">
        <title>Orb-weaving spider Araneus ventricosus genome elucidates the spidroin gene catalogue.</title>
        <authorList>
            <person name="Kono N."/>
            <person name="Nakamura H."/>
            <person name="Ohtoshi R."/>
            <person name="Moran D.A.P."/>
            <person name="Shinohara A."/>
            <person name="Yoshida Y."/>
            <person name="Fujiwara M."/>
            <person name="Mori M."/>
            <person name="Tomita M."/>
            <person name="Arakawa K."/>
        </authorList>
    </citation>
    <scope>NUCLEOTIDE SEQUENCE [LARGE SCALE GENOMIC DNA]</scope>
</reference>
<feature type="region of interest" description="Disordered" evidence="1">
    <location>
        <begin position="1"/>
        <end position="29"/>
    </location>
</feature>
<evidence type="ECO:0000313" key="3">
    <source>
        <dbReference type="Proteomes" id="UP000499080"/>
    </source>
</evidence>
<feature type="compositionally biased region" description="Basic and acidic residues" evidence="1">
    <location>
        <begin position="20"/>
        <end position="29"/>
    </location>
</feature>
<protein>
    <submittedName>
        <fullName evidence="2">Uncharacterized protein</fullName>
    </submittedName>
</protein>
<dbReference type="EMBL" id="BGPR01002511">
    <property type="protein sequence ID" value="GBM74701.1"/>
    <property type="molecule type" value="Genomic_DNA"/>
</dbReference>
<name>A0A4Y2IAE9_ARAVE</name>
<dbReference type="AlphaFoldDB" id="A0A4Y2IAE9"/>
<evidence type="ECO:0000313" key="2">
    <source>
        <dbReference type="EMBL" id="GBM74701.1"/>
    </source>
</evidence>
<evidence type="ECO:0000256" key="1">
    <source>
        <dbReference type="SAM" id="MobiDB-lite"/>
    </source>
</evidence>
<proteinExistence type="predicted"/>
<keyword evidence="3" id="KW-1185">Reference proteome</keyword>